<dbReference type="SUPFAM" id="SSF81321">
    <property type="entry name" value="Family A G protein-coupled receptor-like"/>
    <property type="match status" value="1"/>
</dbReference>
<evidence type="ECO:0000256" key="2">
    <source>
        <dbReference type="ARBA" id="ARBA00022692"/>
    </source>
</evidence>
<dbReference type="KEGG" id="bfo:118403020"/>
<comment type="subcellular location">
    <subcellularLocation>
        <location evidence="1">Membrane</location>
        <topology evidence="1">Multi-pass membrane protein</topology>
    </subcellularLocation>
</comment>
<evidence type="ECO:0000256" key="5">
    <source>
        <dbReference type="ARBA" id="ARBA00023136"/>
    </source>
</evidence>
<dbReference type="GO" id="GO:0004930">
    <property type="term" value="F:G protein-coupled receptor activity"/>
    <property type="evidence" value="ECO:0007669"/>
    <property type="project" value="UniProtKB-KW"/>
</dbReference>
<gene>
    <name evidence="13" type="primary">LOC118403020</name>
</gene>
<keyword evidence="12" id="KW-1185">Reference proteome</keyword>
<reference evidence="12" key="1">
    <citation type="journal article" date="2020" name="Nat. Ecol. Evol.">
        <title>Deeply conserved synteny resolves early events in vertebrate evolution.</title>
        <authorList>
            <person name="Simakov O."/>
            <person name="Marletaz F."/>
            <person name="Yue J.X."/>
            <person name="O'Connell B."/>
            <person name="Jenkins J."/>
            <person name="Brandt A."/>
            <person name="Calef R."/>
            <person name="Tung C.H."/>
            <person name="Huang T.K."/>
            <person name="Schmutz J."/>
            <person name="Satoh N."/>
            <person name="Yu J.K."/>
            <person name="Putnam N.H."/>
            <person name="Green R.E."/>
            <person name="Rokhsar D.S."/>
        </authorList>
    </citation>
    <scope>NUCLEOTIDE SEQUENCE [LARGE SCALE GENOMIC DNA]</scope>
    <source>
        <strain evidence="12">S238N-H82</strain>
    </source>
</reference>
<feature type="compositionally biased region" description="Polar residues" evidence="10">
    <location>
        <begin position="102"/>
        <end position="113"/>
    </location>
</feature>
<keyword evidence="6" id="KW-1015">Disulfide bond</keyword>
<dbReference type="Proteomes" id="UP000001554">
    <property type="component" value="Chromosome 16"/>
</dbReference>
<dbReference type="RefSeq" id="XP_035657349.1">
    <property type="nucleotide sequence ID" value="XM_035801456.1"/>
</dbReference>
<keyword evidence="9" id="KW-0807">Transducer</keyword>
<dbReference type="GO" id="GO:0016020">
    <property type="term" value="C:membrane"/>
    <property type="evidence" value="ECO:0007669"/>
    <property type="project" value="UniProtKB-SubCell"/>
</dbReference>
<evidence type="ECO:0000256" key="7">
    <source>
        <dbReference type="ARBA" id="ARBA00023170"/>
    </source>
</evidence>
<evidence type="ECO:0000313" key="12">
    <source>
        <dbReference type="Proteomes" id="UP000001554"/>
    </source>
</evidence>
<dbReference type="PANTHER" id="PTHR24238:SF74">
    <property type="entry name" value="PROKINETICIN RECEPTOR 2"/>
    <property type="match status" value="1"/>
</dbReference>
<evidence type="ECO:0000256" key="3">
    <source>
        <dbReference type="ARBA" id="ARBA00022989"/>
    </source>
</evidence>
<dbReference type="InterPro" id="IPR017452">
    <property type="entry name" value="GPCR_Rhodpsn_7TM"/>
</dbReference>
<keyword evidence="5" id="KW-0472">Membrane</keyword>
<evidence type="ECO:0000313" key="13">
    <source>
        <dbReference type="RefSeq" id="XP_035657349.1"/>
    </source>
</evidence>
<keyword evidence="3" id="KW-1133">Transmembrane helix</keyword>
<dbReference type="GeneID" id="118403020"/>
<feature type="domain" description="G-protein coupled receptors family 1 profile" evidence="11">
    <location>
        <begin position="1"/>
        <end position="51"/>
    </location>
</feature>
<protein>
    <submittedName>
        <fullName evidence="13">Uncharacterized protein LOC118403020</fullName>
    </submittedName>
</protein>
<evidence type="ECO:0000256" key="6">
    <source>
        <dbReference type="ARBA" id="ARBA00023157"/>
    </source>
</evidence>
<feature type="region of interest" description="Disordered" evidence="10">
    <location>
        <begin position="81"/>
        <end position="113"/>
    </location>
</feature>
<evidence type="ECO:0000256" key="8">
    <source>
        <dbReference type="ARBA" id="ARBA00023180"/>
    </source>
</evidence>
<keyword evidence="7" id="KW-0675">Receptor</keyword>
<sequence length="211" mass="24548">MFVLCWGPYYGYAVVRDFFPRLLAKSRLNITLHYIVEAVAMGNSSIDTVVYIAMNGNVRKFMKKLPHDCYTAYMQWKNRRVQPASRSVTGGRRPADRRSSTRSDNTFPPSNFSNYRTRDVKEVFCIEDRKGTKSDVIYRLKCEGPQCNDTYIGETSQPLKASHSHLEPRWYERGVKEAIFERIYNPTLNRKGGLRVELSSTWDPALHHKRQ</sequence>
<evidence type="ECO:0000256" key="10">
    <source>
        <dbReference type="SAM" id="MobiDB-lite"/>
    </source>
</evidence>
<dbReference type="PROSITE" id="PS50262">
    <property type="entry name" value="G_PROTEIN_RECEP_F1_2"/>
    <property type="match status" value="1"/>
</dbReference>
<evidence type="ECO:0000256" key="1">
    <source>
        <dbReference type="ARBA" id="ARBA00004141"/>
    </source>
</evidence>
<reference evidence="13" key="2">
    <citation type="submission" date="2025-08" db="UniProtKB">
        <authorList>
            <consortium name="RefSeq"/>
        </authorList>
    </citation>
    <scope>IDENTIFICATION</scope>
    <source>
        <strain evidence="13">S238N-H82</strain>
        <tissue evidence="13">Testes</tissue>
    </source>
</reference>
<organism evidence="12 13">
    <name type="scientific">Branchiostoma floridae</name>
    <name type="common">Florida lancelet</name>
    <name type="synonym">Amphioxus</name>
    <dbReference type="NCBI Taxonomy" id="7739"/>
    <lineage>
        <taxon>Eukaryota</taxon>
        <taxon>Metazoa</taxon>
        <taxon>Chordata</taxon>
        <taxon>Cephalochordata</taxon>
        <taxon>Leptocardii</taxon>
        <taxon>Amphioxiformes</taxon>
        <taxon>Branchiostomatidae</taxon>
        <taxon>Branchiostoma</taxon>
    </lineage>
</organism>
<keyword evidence="4" id="KW-0297">G-protein coupled receptor</keyword>
<name>A0A9J7KD35_BRAFL</name>
<evidence type="ECO:0000256" key="9">
    <source>
        <dbReference type="ARBA" id="ARBA00023224"/>
    </source>
</evidence>
<keyword evidence="2" id="KW-0812">Transmembrane</keyword>
<dbReference type="AlphaFoldDB" id="A0A9J7KD35"/>
<accession>A0A9J7KD35</accession>
<proteinExistence type="predicted"/>
<evidence type="ECO:0000259" key="11">
    <source>
        <dbReference type="PROSITE" id="PS50262"/>
    </source>
</evidence>
<dbReference type="Gene3D" id="1.20.1070.10">
    <property type="entry name" value="Rhodopsin 7-helix transmembrane proteins"/>
    <property type="match status" value="1"/>
</dbReference>
<keyword evidence="8" id="KW-0325">Glycoprotein</keyword>
<dbReference type="OrthoDB" id="10159701at2759"/>
<dbReference type="PANTHER" id="PTHR24238">
    <property type="entry name" value="G-PROTEIN COUPLED RECEPTOR"/>
    <property type="match status" value="1"/>
</dbReference>
<evidence type="ECO:0000256" key="4">
    <source>
        <dbReference type="ARBA" id="ARBA00023040"/>
    </source>
</evidence>